<accession>A0A1M6PI36</accession>
<dbReference type="AlphaFoldDB" id="A0A1M6PI36"/>
<organism evidence="2 3">
    <name type="scientific">Anaerocolumna jejuensis DSM 15929</name>
    <dbReference type="NCBI Taxonomy" id="1121322"/>
    <lineage>
        <taxon>Bacteria</taxon>
        <taxon>Bacillati</taxon>
        <taxon>Bacillota</taxon>
        <taxon>Clostridia</taxon>
        <taxon>Lachnospirales</taxon>
        <taxon>Lachnospiraceae</taxon>
        <taxon>Anaerocolumna</taxon>
    </lineage>
</organism>
<evidence type="ECO:0000259" key="1">
    <source>
        <dbReference type="Pfam" id="PF00881"/>
    </source>
</evidence>
<dbReference type="Pfam" id="PF00881">
    <property type="entry name" value="Nitroreductase"/>
    <property type="match status" value="1"/>
</dbReference>
<evidence type="ECO:0000313" key="3">
    <source>
        <dbReference type="Proteomes" id="UP000184386"/>
    </source>
</evidence>
<dbReference type="Gene3D" id="3.40.109.10">
    <property type="entry name" value="NADH Oxidase"/>
    <property type="match status" value="1"/>
</dbReference>
<dbReference type="SUPFAM" id="SSF55469">
    <property type="entry name" value="FMN-dependent nitroreductase-like"/>
    <property type="match status" value="1"/>
</dbReference>
<dbReference type="Proteomes" id="UP000184386">
    <property type="component" value="Unassembled WGS sequence"/>
</dbReference>
<feature type="domain" description="Nitroreductase" evidence="1">
    <location>
        <begin position="67"/>
        <end position="254"/>
    </location>
</feature>
<keyword evidence="3" id="KW-1185">Reference proteome</keyword>
<dbReference type="InterPro" id="IPR020051">
    <property type="entry name" value="SagB-type_dehydrogenase"/>
</dbReference>
<dbReference type="InterPro" id="IPR000415">
    <property type="entry name" value="Nitroreductase-like"/>
</dbReference>
<dbReference type="PANTHER" id="PTHR43745:SF2">
    <property type="entry name" value="NITROREDUCTASE MJ1384-RELATED"/>
    <property type="match status" value="1"/>
</dbReference>
<dbReference type="EMBL" id="FRAC01000009">
    <property type="protein sequence ID" value="SHK07560.1"/>
    <property type="molecule type" value="Genomic_DNA"/>
</dbReference>
<gene>
    <name evidence="2" type="ORF">SAMN02745136_01605</name>
</gene>
<dbReference type="STRING" id="1121322.SAMN02745136_01605"/>
<name>A0A1M6PI36_9FIRM</name>
<reference evidence="2 3" key="1">
    <citation type="submission" date="2016-11" db="EMBL/GenBank/DDBJ databases">
        <authorList>
            <person name="Jaros S."/>
            <person name="Januszkiewicz K."/>
            <person name="Wedrychowicz H."/>
        </authorList>
    </citation>
    <scope>NUCLEOTIDE SEQUENCE [LARGE SCALE GENOMIC DNA]</scope>
    <source>
        <strain evidence="2 3">DSM 15929</strain>
    </source>
</reference>
<dbReference type="GO" id="GO:0016491">
    <property type="term" value="F:oxidoreductase activity"/>
    <property type="evidence" value="ECO:0007669"/>
    <property type="project" value="InterPro"/>
</dbReference>
<dbReference type="CDD" id="cd02142">
    <property type="entry name" value="McbC_SagB-like_oxidoreductase"/>
    <property type="match status" value="1"/>
</dbReference>
<dbReference type="NCBIfam" id="TIGR03605">
    <property type="entry name" value="antibiot_sagB"/>
    <property type="match status" value="1"/>
</dbReference>
<protein>
    <submittedName>
        <fullName evidence="2">SagB-type dehydrogenase domain-containing protein</fullName>
    </submittedName>
</protein>
<sequence>MEHIYKQKIIQGREIMKTSDYEVESDEAKGLPQPLLSNEKSTDTVVQLSKEFEDIITDGNFLSVLNNRTSKRKYAEEALTLKELSFLLWATQGVKGVIGNKRKATLRTVPSAGARHPFETYLFVNRVEGLNQGLYHYLPLTHELELIREDSDQENKVTKAFLGQSFAGGAPVCFVWSVVPYRSEWRYTVDAQKYALLDAGHICQNLYLAGGAIGCGVCAIGAYDQQLTDSLIGLTRAYSLEEDSEFAVYAAAVGKKVKES</sequence>
<dbReference type="OrthoDB" id="9801593at2"/>
<dbReference type="RefSeq" id="WP_073274650.1">
    <property type="nucleotide sequence ID" value="NZ_FRAC01000009.1"/>
</dbReference>
<dbReference type="PANTHER" id="PTHR43745">
    <property type="entry name" value="NITROREDUCTASE MJ1384-RELATED"/>
    <property type="match status" value="1"/>
</dbReference>
<evidence type="ECO:0000313" key="2">
    <source>
        <dbReference type="EMBL" id="SHK07560.1"/>
    </source>
</evidence>
<dbReference type="InterPro" id="IPR052544">
    <property type="entry name" value="Bacteriocin_Proc_Enz"/>
</dbReference>
<proteinExistence type="predicted"/>
<dbReference type="InterPro" id="IPR029479">
    <property type="entry name" value="Nitroreductase"/>
</dbReference>